<dbReference type="InterPro" id="IPR015943">
    <property type="entry name" value="WD40/YVTN_repeat-like_dom_sf"/>
</dbReference>
<dbReference type="InterPro" id="IPR019775">
    <property type="entry name" value="WD40_repeat_CS"/>
</dbReference>
<gene>
    <name evidence="5" type="ORF">K452DRAFT_220152</name>
</gene>
<keyword evidence="6" id="KW-1185">Reference proteome</keyword>
<dbReference type="AlphaFoldDB" id="A0A6A6BTW5"/>
<protein>
    <submittedName>
        <fullName evidence="5">Uncharacterized protein</fullName>
    </submittedName>
</protein>
<dbReference type="PANTHER" id="PTHR19848:SF8">
    <property type="entry name" value="F-BOX AND WD REPEAT DOMAIN CONTAINING 7"/>
    <property type="match status" value="1"/>
</dbReference>
<dbReference type="InterPro" id="IPR001680">
    <property type="entry name" value="WD40_rpt"/>
</dbReference>
<dbReference type="PROSITE" id="PS00678">
    <property type="entry name" value="WD_REPEATS_1"/>
    <property type="match status" value="1"/>
</dbReference>
<dbReference type="Pfam" id="PF00400">
    <property type="entry name" value="WD40"/>
    <property type="match status" value="4"/>
</dbReference>
<dbReference type="SMART" id="SM00320">
    <property type="entry name" value="WD40"/>
    <property type="match status" value="6"/>
</dbReference>
<accession>A0A6A6BTW5</accession>
<reference evidence="5" key="1">
    <citation type="journal article" date="2020" name="Stud. Mycol.">
        <title>101 Dothideomycetes genomes: a test case for predicting lifestyles and emergence of pathogens.</title>
        <authorList>
            <person name="Haridas S."/>
            <person name="Albert R."/>
            <person name="Binder M."/>
            <person name="Bloem J."/>
            <person name="Labutti K."/>
            <person name="Salamov A."/>
            <person name="Andreopoulos B."/>
            <person name="Baker S."/>
            <person name="Barry K."/>
            <person name="Bills G."/>
            <person name="Bluhm B."/>
            <person name="Cannon C."/>
            <person name="Castanera R."/>
            <person name="Culley D."/>
            <person name="Daum C."/>
            <person name="Ezra D."/>
            <person name="Gonzalez J."/>
            <person name="Henrissat B."/>
            <person name="Kuo A."/>
            <person name="Liang C."/>
            <person name="Lipzen A."/>
            <person name="Lutzoni F."/>
            <person name="Magnuson J."/>
            <person name="Mondo S."/>
            <person name="Nolan M."/>
            <person name="Ohm R."/>
            <person name="Pangilinan J."/>
            <person name="Park H.-J."/>
            <person name="Ramirez L."/>
            <person name="Alfaro M."/>
            <person name="Sun H."/>
            <person name="Tritt A."/>
            <person name="Yoshinaga Y."/>
            <person name="Zwiers L.-H."/>
            <person name="Turgeon B."/>
            <person name="Goodwin S."/>
            <person name="Spatafora J."/>
            <person name="Crous P."/>
            <person name="Grigoriev I."/>
        </authorList>
    </citation>
    <scope>NUCLEOTIDE SEQUENCE</scope>
    <source>
        <strain evidence="5">CBS 121167</strain>
    </source>
</reference>
<feature type="repeat" description="WD" evidence="3">
    <location>
        <begin position="307"/>
        <end position="348"/>
    </location>
</feature>
<dbReference type="PROSITE" id="PS50294">
    <property type="entry name" value="WD_REPEATS_REGION"/>
    <property type="match status" value="1"/>
</dbReference>
<feature type="repeat" description="WD" evidence="3">
    <location>
        <begin position="122"/>
        <end position="165"/>
    </location>
</feature>
<dbReference type="RefSeq" id="XP_033401783.1">
    <property type="nucleotide sequence ID" value="XM_033536451.1"/>
</dbReference>
<evidence type="ECO:0000256" key="4">
    <source>
        <dbReference type="SAM" id="MobiDB-lite"/>
    </source>
</evidence>
<evidence type="ECO:0000256" key="3">
    <source>
        <dbReference type="PROSITE-ProRule" id="PRU00221"/>
    </source>
</evidence>
<dbReference type="EMBL" id="ML995476">
    <property type="protein sequence ID" value="KAF2146071.1"/>
    <property type="molecule type" value="Genomic_DNA"/>
</dbReference>
<dbReference type="Proteomes" id="UP000799438">
    <property type="component" value="Unassembled WGS sequence"/>
</dbReference>
<keyword evidence="2" id="KW-0677">Repeat</keyword>
<feature type="region of interest" description="Disordered" evidence="4">
    <location>
        <begin position="346"/>
        <end position="389"/>
    </location>
</feature>
<sequence length="389" mass="42085">MSRSVDPGHFFQTSSALSESARKAEKAKNAAGNPIKLSSKLLAVVADPEDDGRVYVAESAGNVRRVALETSEIFASFTGPTAPVTSVAVSLKERRVLAGCWDKTIWSWSLDAPQQDRKQLSVGGHSDFVKTVLVFSLGGRDVLVSGGADGALCVWDVRDAALLYKLPKAHPRAVLALAIDPASHSTRLSRADPAVSLVSAGSDREIRAWRLTRSGGKQVGVKPLTAHETSVDALAFDAADDLWTASADRSAKCLSRTRAWAADTSLAHPDFVRAVAVDEAGGWVATACRDEEVRVWDKAEGKLFHTFSGHFEEVTGLVLLEPQQLLVSVSIDATVRRWSLKGPDLKRAKEEAERAREGADAPEEKEGKKESLMTEDEERELAELMEDDD</sequence>
<proteinExistence type="predicted"/>
<evidence type="ECO:0000256" key="1">
    <source>
        <dbReference type="ARBA" id="ARBA00022574"/>
    </source>
</evidence>
<keyword evidence="1 3" id="KW-0853">WD repeat</keyword>
<evidence type="ECO:0000313" key="5">
    <source>
        <dbReference type="EMBL" id="KAF2146071.1"/>
    </source>
</evidence>
<dbReference type="PRINTS" id="PR00320">
    <property type="entry name" value="GPROTEINBRPT"/>
</dbReference>
<evidence type="ECO:0000313" key="6">
    <source>
        <dbReference type="Proteomes" id="UP000799438"/>
    </source>
</evidence>
<dbReference type="OrthoDB" id="6262491at2759"/>
<dbReference type="InterPro" id="IPR036322">
    <property type="entry name" value="WD40_repeat_dom_sf"/>
</dbReference>
<dbReference type="PANTHER" id="PTHR19848">
    <property type="entry name" value="WD40 REPEAT PROTEIN"/>
    <property type="match status" value="1"/>
</dbReference>
<dbReference type="Gene3D" id="2.130.10.10">
    <property type="entry name" value="YVTN repeat-like/Quinoprotein amine dehydrogenase"/>
    <property type="match status" value="2"/>
</dbReference>
<feature type="repeat" description="WD" evidence="3">
    <location>
        <begin position="265"/>
        <end position="306"/>
    </location>
</feature>
<dbReference type="GeneID" id="54293947"/>
<dbReference type="PROSITE" id="PS50082">
    <property type="entry name" value="WD_REPEATS_2"/>
    <property type="match status" value="3"/>
</dbReference>
<feature type="compositionally biased region" description="Basic and acidic residues" evidence="4">
    <location>
        <begin position="346"/>
        <end position="372"/>
    </location>
</feature>
<evidence type="ECO:0000256" key="2">
    <source>
        <dbReference type="ARBA" id="ARBA00022737"/>
    </source>
</evidence>
<organism evidence="5 6">
    <name type="scientific">Aplosporella prunicola CBS 121167</name>
    <dbReference type="NCBI Taxonomy" id="1176127"/>
    <lineage>
        <taxon>Eukaryota</taxon>
        <taxon>Fungi</taxon>
        <taxon>Dikarya</taxon>
        <taxon>Ascomycota</taxon>
        <taxon>Pezizomycotina</taxon>
        <taxon>Dothideomycetes</taxon>
        <taxon>Dothideomycetes incertae sedis</taxon>
        <taxon>Botryosphaeriales</taxon>
        <taxon>Aplosporellaceae</taxon>
        <taxon>Aplosporella</taxon>
    </lineage>
</organism>
<dbReference type="SUPFAM" id="SSF50978">
    <property type="entry name" value="WD40 repeat-like"/>
    <property type="match status" value="1"/>
</dbReference>
<dbReference type="InterPro" id="IPR020472">
    <property type="entry name" value="WD40_PAC1"/>
</dbReference>
<dbReference type="FunFam" id="2.130.10.10:FF:001196">
    <property type="entry name" value="WD repeat protein (AFU_orthologue AFUA_1G12380)"/>
    <property type="match status" value="1"/>
</dbReference>
<name>A0A6A6BTW5_9PEZI</name>
<feature type="compositionally biased region" description="Acidic residues" evidence="4">
    <location>
        <begin position="373"/>
        <end position="389"/>
    </location>
</feature>